<evidence type="ECO:0000313" key="1">
    <source>
        <dbReference type="EMBL" id="VFR19804.1"/>
    </source>
</evidence>
<gene>
    <name evidence="1" type="ORF">AMP9_3438</name>
</gene>
<dbReference type="EMBL" id="CAADHY010000014">
    <property type="protein sequence ID" value="VFR19804.1"/>
    <property type="molecule type" value="Genomic_DNA"/>
</dbReference>
<organism evidence="1">
    <name type="scientific">plant metagenome</name>
    <dbReference type="NCBI Taxonomy" id="1297885"/>
    <lineage>
        <taxon>unclassified sequences</taxon>
        <taxon>metagenomes</taxon>
        <taxon>organismal metagenomes</taxon>
    </lineage>
</organism>
<sequence>MSSGGIASVMVEWIEARGSKHKMACRRWKRRRAFGLRPVPASRHGHAASIPQCIRA</sequence>
<dbReference type="AlphaFoldDB" id="A0A484P174"/>
<name>A0A484P174_9ZZZZ</name>
<proteinExistence type="predicted"/>
<accession>A0A484P174</accession>
<reference evidence="1" key="1">
    <citation type="submission" date="2019-03" db="EMBL/GenBank/DDBJ databases">
        <authorList>
            <person name="Danneels B."/>
        </authorList>
    </citation>
    <scope>NUCLEOTIDE SEQUENCE</scope>
</reference>
<protein>
    <submittedName>
        <fullName evidence="1">Uncharacterized protein</fullName>
    </submittedName>
</protein>